<evidence type="ECO:0000313" key="8">
    <source>
        <dbReference type="EMBL" id="RIJ30162.1"/>
    </source>
</evidence>
<dbReference type="RefSeq" id="WP_119375481.1">
    <property type="nucleotide sequence ID" value="NZ_QWFX01000006.1"/>
</dbReference>
<evidence type="ECO:0000256" key="1">
    <source>
        <dbReference type="ARBA" id="ARBA00004651"/>
    </source>
</evidence>
<sequence>MTALMPAPASRRIAAFAADYVVLAAYIAVLTASSFLFGIGQFLSTGTLTGKMTSHAMAFLSLTLPVVLYFTITESGGRAASLGKRLMGLRVLGPDGKPPAFPRALLRNAIKFAPWELAHAAIWYTPGQPFIDPMPPANLAVCIISILLVTAWVASLAMSDGRTPYDRLSQTRVVKSDMEHAV</sequence>
<evidence type="ECO:0000256" key="4">
    <source>
        <dbReference type="ARBA" id="ARBA00022989"/>
    </source>
</evidence>
<name>A0A399RK00_9PROT</name>
<feature type="domain" description="RDD" evidence="7">
    <location>
        <begin position="7"/>
        <end position="169"/>
    </location>
</feature>
<dbReference type="Proteomes" id="UP000266385">
    <property type="component" value="Unassembled WGS sequence"/>
</dbReference>
<keyword evidence="5 6" id="KW-0472">Membrane</keyword>
<dbReference type="InterPro" id="IPR010432">
    <property type="entry name" value="RDD"/>
</dbReference>
<keyword evidence="9" id="KW-1185">Reference proteome</keyword>
<evidence type="ECO:0000256" key="3">
    <source>
        <dbReference type="ARBA" id="ARBA00022692"/>
    </source>
</evidence>
<comment type="caution">
    <text evidence="8">The sequence shown here is derived from an EMBL/GenBank/DDBJ whole genome shotgun (WGS) entry which is preliminary data.</text>
</comment>
<keyword evidence="3 6" id="KW-0812">Transmembrane</keyword>
<evidence type="ECO:0000256" key="2">
    <source>
        <dbReference type="ARBA" id="ARBA00022475"/>
    </source>
</evidence>
<feature type="transmembrane region" description="Helical" evidence="6">
    <location>
        <begin position="137"/>
        <end position="158"/>
    </location>
</feature>
<evidence type="ECO:0000313" key="9">
    <source>
        <dbReference type="Proteomes" id="UP000266385"/>
    </source>
</evidence>
<evidence type="ECO:0000256" key="6">
    <source>
        <dbReference type="SAM" id="Phobius"/>
    </source>
</evidence>
<dbReference type="PANTHER" id="PTHR36115">
    <property type="entry name" value="PROLINE-RICH ANTIGEN HOMOLOG-RELATED"/>
    <property type="match status" value="1"/>
</dbReference>
<evidence type="ECO:0000259" key="7">
    <source>
        <dbReference type="Pfam" id="PF06271"/>
    </source>
</evidence>
<dbReference type="EMBL" id="QWFX01000006">
    <property type="protein sequence ID" value="RIJ30162.1"/>
    <property type="molecule type" value="Genomic_DNA"/>
</dbReference>
<accession>A0A399RK00</accession>
<keyword evidence="4 6" id="KW-1133">Transmembrane helix</keyword>
<comment type="subcellular location">
    <subcellularLocation>
        <location evidence="1">Cell membrane</location>
        <topology evidence="1">Multi-pass membrane protein</topology>
    </subcellularLocation>
</comment>
<reference evidence="8 9" key="1">
    <citation type="submission" date="2018-08" db="EMBL/GenBank/DDBJ databases">
        <title>Henriciella mobilis sp. nov., isolated from seawater.</title>
        <authorList>
            <person name="Cheng H."/>
            <person name="Wu Y.-H."/>
            <person name="Xu X.-W."/>
            <person name="Guo L.-L."/>
        </authorList>
    </citation>
    <scope>NUCLEOTIDE SEQUENCE [LARGE SCALE GENOMIC DNA]</scope>
    <source>
        <strain evidence="8 9">JN25</strain>
    </source>
</reference>
<feature type="transmembrane region" description="Helical" evidence="6">
    <location>
        <begin position="55"/>
        <end position="72"/>
    </location>
</feature>
<organism evidence="8 9">
    <name type="scientific">Henriciella mobilis</name>
    <dbReference type="NCBI Taxonomy" id="2305467"/>
    <lineage>
        <taxon>Bacteria</taxon>
        <taxon>Pseudomonadati</taxon>
        <taxon>Pseudomonadota</taxon>
        <taxon>Alphaproteobacteria</taxon>
        <taxon>Hyphomonadales</taxon>
        <taxon>Hyphomonadaceae</taxon>
        <taxon>Henriciella</taxon>
    </lineage>
</organism>
<proteinExistence type="predicted"/>
<feature type="transmembrane region" description="Helical" evidence="6">
    <location>
        <begin position="20"/>
        <end position="43"/>
    </location>
</feature>
<protein>
    <submittedName>
        <fullName evidence="8">RDD family protein</fullName>
    </submittedName>
</protein>
<keyword evidence="2" id="KW-1003">Cell membrane</keyword>
<dbReference type="GO" id="GO:0005886">
    <property type="term" value="C:plasma membrane"/>
    <property type="evidence" value="ECO:0007669"/>
    <property type="project" value="UniProtKB-SubCell"/>
</dbReference>
<evidence type="ECO:0000256" key="5">
    <source>
        <dbReference type="ARBA" id="ARBA00023136"/>
    </source>
</evidence>
<dbReference type="AlphaFoldDB" id="A0A399RK00"/>
<dbReference type="InterPro" id="IPR051791">
    <property type="entry name" value="Pra-immunoreactive"/>
</dbReference>
<dbReference type="Pfam" id="PF06271">
    <property type="entry name" value="RDD"/>
    <property type="match status" value="1"/>
</dbReference>
<gene>
    <name evidence="8" type="ORF">D1223_05795</name>
</gene>
<dbReference type="OrthoDB" id="7632473at2"/>